<reference evidence="10 11" key="1">
    <citation type="submission" date="2016-07" db="EMBL/GenBank/DDBJ databases">
        <title>Pervasive Adenine N6-methylation of Active Genes in Fungi.</title>
        <authorList>
            <consortium name="DOE Joint Genome Institute"/>
            <person name="Mondo S.J."/>
            <person name="Dannebaum R.O."/>
            <person name="Kuo R.C."/>
            <person name="Labutti K."/>
            <person name="Haridas S."/>
            <person name="Kuo A."/>
            <person name="Salamov A."/>
            <person name="Ahrendt S.R."/>
            <person name="Lipzen A."/>
            <person name="Sullivan W."/>
            <person name="Andreopoulos W.B."/>
            <person name="Clum A."/>
            <person name="Lindquist E."/>
            <person name="Daum C."/>
            <person name="Ramamoorthy G.K."/>
            <person name="Gryganskyi A."/>
            <person name="Culley D."/>
            <person name="Magnuson J.K."/>
            <person name="James T.Y."/>
            <person name="O'Malley M.A."/>
            <person name="Stajich J.E."/>
            <person name="Spatafora J.W."/>
            <person name="Visel A."/>
            <person name="Grigoriev I.V."/>
        </authorList>
    </citation>
    <scope>NUCLEOTIDE SEQUENCE [LARGE SCALE GENOMIC DNA]</scope>
    <source>
        <strain evidence="10 11">JEL800</strain>
    </source>
</reference>
<feature type="non-terminal residue" evidence="10">
    <location>
        <position position="1"/>
    </location>
</feature>
<evidence type="ECO:0000313" key="10">
    <source>
        <dbReference type="EMBL" id="ORY47078.1"/>
    </source>
</evidence>
<evidence type="ECO:0000256" key="8">
    <source>
        <dbReference type="ARBA" id="ARBA00047658"/>
    </source>
</evidence>
<dbReference type="Pfam" id="PF01239">
    <property type="entry name" value="PPTA"/>
    <property type="match status" value="5"/>
</dbReference>
<dbReference type="GO" id="GO:0005968">
    <property type="term" value="C:Rab-protein geranylgeranyltransferase complex"/>
    <property type="evidence" value="ECO:0007669"/>
    <property type="project" value="TreeGrafter"/>
</dbReference>
<keyword evidence="11" id="KW-1185">Reference proteome</keyword>
<sequence>LDASAIAATTQILELNPDAYSAWNLRRRVLVALWSQEDINAMAHQDLKFIEKLVRVHPKSYWLWLHRGWILDHMPSPDWSRELKLVQMMLDLDPRNFHGWDYRRQVLKKAGKAAVPEELEYSMGKINQNFSNYSAWHYRSKLIPRVFANESDSKKREAVIEKDFEVVRNAIYTEPADQSAWLYQRWLLGQQEDQYQSRKVWEREMESIRELVEVEPDSKC</sequence>
<evidence type="ECO:0000256" key="1">
    <source>
        <dbReference type="ARBA" id="ARBA00006734"/>
    </source>
</evidence>
<dbReference type="EC" id="2.5.1.60" evidence="2 9"/>
<gene>
    <name evidence="10" type="ORF">BCR33DRAFT_652506</name>
</gene>
<evidence type="ECO:0000313" key="11">
    <source>
        <dbReference type="Proteomes" id="UP000193642"/>
    </source>
</evidence>
<organism evidence="10 11">
    <name type="scientific">Rhizoclosmatium globosum</name>
    <dbReference type="NCBI Taxonomy" id="329046"/>
    <lineage>
        <taxon>Eukaryota</taxon>
        <taxon>Fungi</taxon>
        <taxon>Fungi incertae sedis</taxon>
        <taxon>Chytridiomycota</taxon>
        <taxon>Chytridiomycota incertae sedis</taxon>
        <taxon>Chytridiomycetes</taxon>
        <taxon>Chytridiales</taxon>
        <taxon>Chytriomycetaceae</taxon>
        <taxon>Rhizoclosmatium</taxon>
    </lineage>
</organism>
<evidence type="ECO:0000256" key="3">
    <source>
        <dbReference type="ARBA" id="ARBA00014772"/>
    </source>
</evidence>
<dbReference type="PANTHER" id="PTHR11129">
    <property type="entry name" value="PROTEIN FARNESYLTRANSFERASE ALPHA SUBUNIT/RAB GERANYLGERANYL TRANSFERASE ALPHA SUBUNIT"/>
    <property type="match status" value="1"/>
</dbReference>
<dbReference type="InterPro" id="IPR002088">
    <property type="entry name" value="Prenyl_trans_a"/>
</dbReference>
<evidence type="ECO:0000256" key="2">
    <source>
        <dbReference type="ARBA" id="ARBA00012656"/>
    </source>
</evidence>
<comment type="caution">
    <text evidence="10">The sequence shown here is derived from an EMBL/GenBank/DDBJ whole genome shotgun (WGS) entry which is preliminary data.</text>
</comment>
<evidence type="ECO:0000256" key="6">
    <source>
        <dbReference type="ARBA" id="ARBA00022737"/>
    </source>
</evidence>
<dbReference type="EMBL" id="MCGO01000015">
    <property type="protein sequence ID" value="ORY47078.1"/>
    <property type="molecule type" value="Genomic_DNA"/>
</dbReference>
<dbReference type="STRING" id="329046.A0A1Y2CJ68"/>
<keyword evidence="6" id="KW-0677">Repeat</keyword>
<keyword evidence="4 9" id="KW-0637">Prenyltransferase</keyword>
<dbReference type="FunFam" id="1.25.40.120:FF:000035">
    <property type="entry name" value="Geranylgeranyl transferase type-2 subunit alpha"/>
    <property type="match status" value="1"/>
</dbReference>
<protein>
    <recommendedName>
        <fullName evidence="3 9">Geranylgeranyl transferase type-2 subunit alpha</fullName>
        <ecNumber evidence="2 9">2.5.1.60</ecNumber>
    </recommendedName>
    <alternativeName>
        <fullName evidence="7 9">Geranylgeranyl transferase type II subunit alpha</fullName>
    </alternativeName>
</protein>
<dbReference type="SUPFAM" id="SSF48439">
    <property type="entry name" value="Protein prenylyltransferase"/>
    <property type="match status" value="1"/>
</dbReference>
<dbReference type="Gene3D" id="1.25.40.120">
    <property type="entry name" value="Protein prenylyltransferase"/>
    <property type="match status" value="1"/>
</dbReference>
<comment type="similarity">
    <text evidence="1 9">Belongs to the protein prenyltransferase subunit alpha family.</text>
</comment>
<keyword evidence="5 9" id="KW-0808">Transferase</keyword>
<dbReference type="GO" id="GO:0097354">
    <property type="term" value="P:prenylation"/>
    <property type="evidence" value="ECO:0007669"/>
    <property type="project" value="UniProtKB-UniRule"/>
</dbReference>
<evidence type="ECO:0000256" key="4">
    <source>
        <dbReference type="ARBA" id="ARBA00022602"/>
    </source>
</evidence>
<comment type="function">
    <text evidence="9">Catalyzes the transfer of a geranyl-geranyl moiety from geranyl-geranyl pyrophosphate to cysteines occuring in specific C-terminal amino acid sequences.</text>
</comment>
<evidence type="ECO:0000256" key="7">
    <source>
        <dbReference type="ARBA" id="ARBA00031267"/>
    </source>
</evidence>
<dbReference type="PROSITE" id="PS51147">
    <property type="entry name" value="PFTA"/>
    <property type="match status" value="5"/>
</dbReference>
<dbReference type="GO" id="GO:0004663">
    <property type="term" value="F:Rab geranylgeranyltransferase activity"/>
    <property type="evidence" value="ECO:0007669"/>
    <property type="project" value="UniProtKB-UniRule"/>
</dbReference>
<name>A0A1Y2CJ68_9FUNG</name>
<dbReference type="PANTHER" id="PTHR11129:SF2">
    <property type="entry name" value="GERANYLGERANYL TRANSFERASE TYPE-2 SUBUNIT ALPHA"/>
    <property type="match status" value="1"/>
</dbReference>
<evidence type="ECO:0000256" key="9">
    <source>
        <dbReference type="RuleBase" id="RU367120"/>
    </source>
</evidence>
<proteinExistence type="inferred from homology"/>
<accession>A0A1Y2CJ68</accession>
<comment type="catalytic activity">
    <reaction evidence="8 9">
        <text>geranylgeranyl diphosphate + L-cysteinyl-[protein] = S-geranylgeranyl-L-cysteinyl-[protein] + diphosphate</text>
        <dbReference type="Rhea" id="RHEA:21240"/>
        <dbReference type="Rhea" id="RHEA-COMP:10131"/>
        <dbReference type="Rhea" id="RHEA-COMP:11537"/>
        <dbReference type="ChEBI" id="CHEBI:29950"/>
        <dbReference type="ChEBI" id="CHEBI:33019"/>
        <dbReference type="ChEBI" id="CHEBI:57533"/>
        <dbReference type="ChEBI" id="CHEBI:86021"/>
        <dbReference type="EC" id="2.5.1.60"/>
    </reaction>
</comment>
<feature type="non-terminal residue" evidence="10">
    <location>
        <position position="220"/>
    </location>
</feature>
<dbReference type="OrthoDB" id="1658at2759"/>
<dbReference type="Proteomes" id="UP000193642">
    <property type="component" value="Unassembled WGS sequence"/>
</dbReference>
<evidence type="ECO:0000256" key="5">
    <source>
        <dbReference type="ARBA" id="ARBA00022679"/>
    </source>
</evidence>
<dbReference type="AlphaFoldDB" id="A0A1Y2CJ68"/>